<sequence length="227" mass="26063">MTKNKKGKLVVLDGGDGSGKSTQAKLLVARLKKRKIPVKFYSFPRYEESFFGKLVGRYLRGEFGQIDQVSPYLIALAYADDRAQTRVEMEGFLEKGAVVLCDRYTTSSQAHLSANLPEAERKKFISWVDELEYGQHKMPRPDKVIYLYVPWQVGRKITIKGANSRAYSKLEDIHEKNNHHRVEAEKMYLKFAKEHKNWNMIDCVKNGNLLPIEDIAGKLDKLINLVV</sequence>
<dbReference type="GO" id="GO:0006235">
    <property type="term" value="P:dTTP biosynthetic process"/>
    <property type="evidence" value="ECO:0007669"/>
    <property type="project" value="TreeGrafter"/>
</dbReference>
<evidence type="ECO:0000259" key="2">
    <source>
        <dbReference type="Pfam" id="PF02223"/>
    </source>
</evidence>
<evidence type="ECO:0000256" key="1">
    <source>
        <dbReference type="ARBA" id="ARBA00009776"/>
    </source>
</evidence>
<reference evidence="3 4" key="1">
    <citation type="submission" date="2017-09" db="EMBL/GenBank/DDBJ databases">
        <title>Depth-based differentiation of microbial function through sediment-hosted aquifers and enrichment of novel symbionts in the deep terrestrial subsurface.</title>
        <authorList>
            <person name="Probst A.J."/>
            <person name="Ladd B."/>
            <person name="Jarett J.K."/>
            <person name="Geller-Mcgrath D.E."/>
            <person name="Sieber C.M."/>
            <person name="Emerson J.B."/>
            <person name="Anantharaman K."/>
            <person name="Thomas B.C."/>
            <person name="Malmstrom R."/>
            <person name="Stieglmeier M."/>
            <person name="Klingl A."/>
            <person name="Woyke T."/>
            <person name="Ryan C.M."/>
            <person name="Banfield J.F."/>
        </authorList>
    </citation>
    <scope>NUCLEOTIDE SEQUENCE [LARGE SCALE GENOMIC DNA]</scope>
    <source>
        <strain evidence="3">CG22_combo_CG10-13_8_21_14_all_38_20</strain>
    </source>
</reference>
<dbReference type="GO" id="GO:0004798">
    <property type="term" value="F:dTMP kinase activity"/>
    <property type="evidence" value="ECO:0007669"/>
    <property type="project" value="TreeGrafter"/>
</dbReference>
<protein>
    <recommendedName>
        <fullName evidence="2">Thymidylate kinase-like domain-containing protein</fullName>
    </recommendedName>
</protein>
<proteinExistence type="inferred from homology"/>
<dbReference type="PANTHER" id="PTHR10344:SF1">
    <property type="entry name" value="THYMIDYLATE KINASE"/>
    <property type="match status" value="1"/>
</dbReference>
<dbReference type="Pfam" id="PF02223">
    <property type="entry name" value="Thymidylate_kin"/>
    <property type="match status" value="1"/>
</dbReference>
<accession>A0A2H0BV28</accession>
<feature type="domain" description="Thymidylate kinase-like" evidence="2">
    <location>
        <begin position="12"/>
        <end position="203"/>
    </location>
</feature>
<dbReference type="GO" id="GO:0005737">
    <property type="term" value="C:cytoplasm"/>
    <property type="evidence" value="ECO:0007669"/>
    <property type="project" value="TreeGrafter"/>
</dbReference>
<dbReference type="AlphaFoldDB" id="A0A2H0BV28"/>
<dbReference type="GO" id="GO:0006233">
    <property type="term" value="P:dTDP biosynthetic process"/>
    <property type="evidence" value="ECO:0007669"/>
    <property type="project" value="TreeGrafter"/>
</dbReference>
<dbReference type="Proteomes" id="UP000231246">
    <property type="component" value="Unassembled WGS sequence"/>
</dbReference>
<gene>
    <name evidence="3" type="ORF">COW99_04235</name>
</gene>
<dbReference type="EMBL" id="PCTA01000026">
    <property type="protein sequence ID" value="PIP61481.1"/>
    <property type="molecule type" value="Genomic_DNA"/>
</dbReference>
<comment type="similarity">
    <text evidence="1">Belongs to the thymidylate kinase family.</text>
</comment>
<dbReference type="PANTHER" id="PTHR10344">
    <property type="entry name" value="THYMIDYLATE KINASE"/>
    <property type="match status" value="1"/>
</dbReference>
<dbReference type="InterPro" id="IPR027417">
    <property type="entry name" value="P-loop_NTPase"/>
</dbReference>
<dbReference type="Gene3D" id="3.40.50.300">
    <property type="entry name" value="P-loop containing nucleotide triphosphate hydrolases"/>
    <property type="match status" value="1"/>
</dbReference>
<name>A0A2H0BV28_9BACT</name>
<organism evidence="3 4">
    <name type="scientific">Candidatus Roizmanbacteria bacterium CG22_combo_CG10-13_8_21_14_all_38_20</name>
    <dbReference type="NCBI Taxonomy" id="1974862"/>
    <lineage>
        <taxon>Bacteria</taxon>
        <taxon>Candidatus Roizmaniibacteriota</taxon>
    </lineage>
</organism>
<dbReference type="CDD" id="cd01672">
    <property type="entry name" value="TMPK"/>
    <property type="match status" value="1"/>
</dbReference>
<dbReference type="GO" id="GO:0006227">
    <property type="term" value="P:dUDP biosynthetic process"/>
    <property type="evidence" value="ECO:0007669"/>
    <property type="project" value="TreeGrafter"/>
</dbReference>
<evidence type="ECO:0000313" key="3">
    <source>
        <dbReference type="EMBL" id="PIP61481.1"/>
    </source>
</evidence>
<comment type="caution">
    <text evidence="3">The sequence shown here is derived from an EMBL/GenBank/DDBJ whole genome shotgun (WGS) entry which is preliminary data.</text>
</comment>
<dbReference type="InterPro" id="IPR039430">
    <property type="entry name" value="Thymidylate_kin-like_dom"/>
</dbReference>
<evidence type="ECO:0000313" key="4">
    <source>
        <dbReference type="Proteomes" id="UP000231246"/>
    </source>
</evidence>
<dbReference type="SUPFAM" id="SSF52540">
    <property type="entry name" value="P-loop containing nucleoside triphosphate hydrolases"/>
    <property type="match status" value="1"/>
</dbReference>